<proteinExistence type="predicted"/>
<keyword evidence="2" id="KW-0675">Receptor</keyword>
<organism evidence="2">
    <name type="scientific">Sesamum angustifolium</name>
    <dbReference type="NCBI Taxonomy" id="2727405"/>
    <lineage>
        <taxon>Eukaryota</taxon>
        <taxon>Viridiplantae</taxon>
        <taxon>Streptophyta</taxon>
        <taxon>Embryophyta</taxon>
        <taxon>Tracheophyta</taxon>
        <taxon>Spermatophyta</taxon>
        <taxon>Magnoliopsida</taxon>
        <taxon>eudicotyledons</taxon>
        <taxon>Gunneridae</taxon>
        <taxon>Pentapetalae</taxon>
        <taxon>asterids</taxon>
        <taxon>lamiids</taxon>
        <taxon>Lamiales</taxon>
        <taxon>Pedaliaceae</taxon>
        <taxon>Sesamum</taxon>
    </lineage>
</organism>
<name>A0AAW2J656_9LAMI</name>
<protein>
    <submittedName>
        <fullName evidence="2">MDIS1-interacting receptor like kinase</fullName>
    </submittedName>
</protein>
<reference evidence="2" key="2">
    <citation type="journal article" date="2024" name="Plant">
        <title>Genomic evolution and insights into agronomic trait innovations of Sesamum species.</title>
        <authorList>
            <person name="Miao H."/>
            <person name="Wang L."/>
            <person name="Qu L."/>
            <person name="Liu H."/>
            <person name="Sun Y."/>
            <person name="Le M."/>
            <person name="Wang Q."/>
            <person name="Wei S."/>
            <person name="Zheng Y."/>
            <person name="Lin W."/>
            <person name="Duan Y."/>
            <person name="Cao H."/>
            <person name="Xiong S."/>
            <person name="Wang X."/>
            <person name="Wei L."/>
            <person name="Li C."/>
            <person name="Ma Q."/>
            <person name="Ju M."/>
            <person name="Zhao R."/>
            <person name="Li G."/>
            <person name="Mu C."/>
            <person name="Tian Q."/>
            <person name="Mei H."/>
            <person name="Zhang T."/>
            <person name="Gao T."/>
            <person name="Zhang H."/>
        </authorList>
    </citation>
    <scope>NUCLEOTIDE SEQUENCE</scope>
    <source>
        <strain evidence="2">G01</strain>
    </source>
</reference>
<keyword evidence="2" id="KW-0418">Kinase</keyword>
<dbReference type="GO" id="GO:0004672">
    <property type="term" value="F:protein kinase activity"/>
    <property type="evidence" value="ECO:0007669"/>
    <property type="project" value="InterPro"/>
</dbReference>
<comment type="caution">
    <text evidence="2">The sequence shown here is derived from an EMBL/GenBank/DDBJ whole genome shotgun (WGS) entry which is preliminary data.</text>
</comment>
<dbReference type="GO" id="GO:0016020">
    <property type="term" value="C:membrane"/>
    <property type="evidence" value="ECO:0007669"/>
    <property type="project" value="TreeGrafter"/>
</dbReference>
<dbReference type="InterPro" id="IPR001245">
    <property type="entry name" value="Ser-Thr/Tyr_kinase_cat_dom"/>
</dbReference>
<feature type="domain" description="Serine-threonine/tyrosine-protein kinase catalytic" evidence="1">
    <location>
        <begin position="6"/>
        <end position="104"/>
    </location>
</feature>
<dbReference type="EMBL" id="JACGWK010001372">
    <property type="protein sequence ID" value="KAL0290071.1"/>
    <property type="molecule type" value="Genomic_DNA"/>
</dbReference>
<dbReference type="InterPro" id="IPR011009">
    <property type="entry name" value="Kinase-like_dom_sf"/>
</dbReference>
<accession>A0AAW2J656</accession>
<dbReference type="PANTHER" id="PTHR48055:SF57">
    <property type="entry name" value="PROTEIN KINASE DOMAIN-CONTAINING PROTEIN"/>
    <property type="match status" value="1"/>
</dbReference>
<dbReference type="Gene3D" id="1.10.510.10">
    <property type="entry name" value="Transferase(Phosphotransferase) domain 1"/>
    <property type="match status" value="1"/>
</dbReference>
<dbReference type="Pfam" id="PF07714">
    <property type="entry name" value="PK_Tyr_Ser-Thr"/>
    <property type="match status" value="1"/>
</dbReference>
<feature type="non-terminal residue" evidence="2">
    <location>
        <position position="1"/>
    </location>
</feature>
<evidence type="ECO:0000259" key="1">
    <source>
        <dbReference type="Pfam" id="PF07714"/>
    </source>
</evidence>
<dbReference type="SUPFAM" id="SSF56112">
    <property type="entry name" value="Protein kinase-like (PK-like)"/>
    <property type="match status" value="1"/>
</dbReference>
<gene>
    <name evidence="2" type="ORF">Sangu_2589400</name>
</gene>
<evidence type="ECO:0000313" key="2">
    <source>
        <dbReference type="EMBL" id="KAL0290071.1"/>
    </source>
</evidence>
<reference evidence="2" key="1">
    <citation type="submission" date="2020-06" db="EMBL/GenBank/DDBJ databases">
        <authorList>
            <person name="Li T."/>
            <person name="Hu X."/>
            <person name="Zhang T."/>
            <person name="Song X."/>
            <person name="Zhang H."/>
            <person name="Dai N."/>
            <person name="Sheng W."/>
            <person name="Hou X."/>
            <person name="Wei L."/>
        </authorList>
    </citation>
    <scope>NUCLEOTIDE SEQUENCE</scope>
    <source>
        <strain evidence="2">G01</strain>
        <tissue evidence="2">Leaf</tissue>
    </source>
</reference>
<dbReference type="PANTHER" id="PTHR48055">
    <property type="entry name" value="LEUCINE-RICH REPEAT RECEPTOR PROTEIN KINASE EMS1"/>
    <property type="match status" value="1"/>
</dbReference>
<sequence length="122" mass="13741">FGSTGLVSTTVDVYSYGILLIETFTSKKPTDEMFSDELTMKSWVSESYPNSIMQIVDVDLLDENIGENVKAIFQRCLTSIMGLALECTTNLPKERPNMKDVAVRLKKIKIEQHGNNSMMQKV</sequence>
<dbReference type="AlphaFoldDB" id="A0AAW2J656"/>
<dbReference type="InterPro" id="IPR051564">
    <property type="entry name" value="LRR_receptor-like_kinase"/>
</dbReference>
<keyword evidence="2" id="KW-0808">Transferase</keyword>